<protein>
    <recommendedName>
        <fullName evidence="9">Thiamine-phosphate synthase</fullName>
        <shortName evidence="9">TP synthase</shortName>
        <shortName evidence="9">TPS</shortName>
        <ecNumber evidence="9">2.5.1.3</ecNumber>
    </recommendedName>
    <alternativeName>
        <fullName evidence="9">Thiamine-phosphate pyrophosphorylase</fullName>
        <shortName evidence="9">TMP pyrophosphorylase</shortName>
        <shortName evidence="9">TMP-PPase</shortName>
    </alternativeName>
</protein>
<evidence type="ECO:0000256" key="6">
    <source>
        <dbReference type="ARBA" id="ARBA00047334"/>
    </source>
</evidence>
<dbReference type="GO" id="GO:0009229">
    <property type="term" value="P:thiamine diphosphate biosynthetic process"/>
    <property type="evidence" value="ECO:0007669"/>
    <property type="project" value="UniProtKB-UniRule"/>
</dbReference>
<feature type="binding site" evidence="9">
    <location>
        <position position="137"/>
    </location>
    <ligand>
        <name>4-amino-2-methyl-5-(diphosphooxymethyl)pyrimidine</name>
        <dbReference type="ChEBI" id="CHEBI:57841"/>
    </ligand>
</feature>
<dbReference type="PANTHER" id="PTHR20857:SF23">
    <property type="entry name" value="THIAMINE BIOSYNTHETIC BIFUNCTIONAL ENZYME"/>
    <property type="match status" value="1"/>
</dbReference>
<keyword evidence="2 9" id="KW-0808">Transferase</keyword>
<dbReference type="NCBIfam" id="TIGR00693">
    <property type="entry name" value="thiE"/>
    <property type="match status" value="1"/>
</dbReference>
<feature type="binding site" evidence="9">
    <location>
        <position position="70"/>
    </location>
    <ligand>
        <name>Mg(2+)</name>
        <dbReference type="ChEBI" id="CHEBI:18420"/>
    </ligand>
</feature>
<dbReference type="GO" id="GO:0005737">
    <property type="term" value="C:cytoplasm"/>
    <property type="evidence" value="ECO:0007669"/>
    <property type="project" value="TreeGrafter"/>
</dbReference>
<comment type="cofactor">
    <cofactor evidence="9">
        <name>Mg(2+)</name>
        <dbReference type="ChEBI" id="CHEBI:18420"/>
    </cofactor>
    <text evidence="9">Binds 1 Mg(2+) ion per subunit.</text>
</comment>
<feature type="binding site" evidence="9">
    <location>
        <begin position="37"/>
        <end position="41"/>
    </location>
    <ligand>
        <name>4-amino-2-methyl-5-(diphosphooxymethyl)pyrimidine</name>
        <dbReference type="ChEBI" id="CHEBI:57841"/>
    </ligand>
</feature>
<evidence type="ECO:0000259" key="12">
    <source>
        <dbReference type="Pfam" id="PF02581"/>
    </source>
</evidence>
<dbReference type="GeneID" id="35119055"/>
<dbReference type="GO" id="GO:0009228">
    <property type="term" value="P:thiamine biosynthetic process"/>
    <property type="evidence" value="ECO:0007669"/>
    <property type="project" value="UniProtKB-KW"/>
</dbReference>
<dbReference type="Gene3D" id="3.20.20.70">
    <property type="entry name" value="Aldolase class I"/>
    <property type="match status" value="1"/>
</dbReference>
<feature type="binding site" evidence="9">
    <location>
        <begin position="184"/>
        <end position="185"/>
    </location>
    <ligand>
        <name>2-[(2R,5Z)-2-carboxy-4-methylthiazol-5(2H)-ylidene]ethyl phosphate</name>
        <dbReference type="ChEBI" id="CHEBI:62899"/>
    </ligand>
</feature>
<comment type="function">
    <text evidence="9">Condenses 4-methyl-5-(beta-hydroxyethyl)thiazole monophosphate (THZ-P) and 2-methyl-4-amino-5-hydroxymethyl pyrimidine pyrophosphate (HMP-PP) to form thiamine monophosphate (TMP).</text>
</comment>
<feature type="binding site" evidence="9">
    <location>
        <position position="69"/>
    </location>
    <ligand>
        <name>4-amino-2-methyl-5-(diphosphooxymethyl)pyrimidine</name>
        <dbReference type="ChEBI" id="CHEBI:57841"/>
    </ligand>
</feature>
<keyword evidence="3 9" id="KW-0479">Metal-binding</keyword>
<feature type="domain" description="Thiamine phosphate synthase/TenI" evidence="12">
    <location>
        <begin position="8"/>
        <end position="187"/>
    </location>
</feature>
<dbReference type="SUPFAM" id="SSF51391">
    <property type="entry name" value="Thiamin phosphate synthase"/>
    <property type="match status" value="1"/>
</dbReference>
<evidence type="ECO:0000256" key="10">
    <source>
        <dbReference type="RuleBase" id="RU003826"/>
    </source>
</evidence>
<dbReference type="CDD" id="cd00564">
    <property type="entry name" value="TMP_TenI"/>
    <property type="match status" value="1"/>
</dbReference>
<comment type="similarity">
    <text evidence="9 10">Belongs to the thiamine-phosphate synthase family.</text>
</comment>
<comment type="catalytic activity">
    <reaction evidence="6 9 10">
        <text>4-methyl-5-(2-phosphooxyethyl)-thiazole + 4-amino-2-methyl-5-(diphosphooxymethyl)pyrimidine + H(+) = thiamine phosphate + diphosphate</text>
        <dbReference type="Rhea" id="RHEA:22328"/>
        <dbReference type="ChEBI" id="CHEBI:15378"/>
        <dbReference type="ChEBI" id="CHEBI:33019"/>
        <dbReference type="ChEBI" id="CHEBI:37575"/>
        <dbReference type="ChEBI" id="CHEBI:57841"/>
        <dbReference type="ChEBI" id="CHEBI:58296"/>
        <dbReference type="EC" id="2.5.1.3"/>
    </reaction>
</comment>
<feature type="binding site" evidence="9">
    <location>
        <position position="164"/>
    </location>
    <ligand>
        <name>2-[(2R,5Z)-2-carboxy-4-methylthiazol-5(2H)-ylidene]ethyl phosphate</name>
        <dbReference type="ChEBI" id="CHEBI:62899"/>
    </ligand>
</feature>
<sequence length="209" mass="22698">MNNLDLSLYLVTNNSEDEEKFLNIIEESLKGGVSVVQLREKKAETLDFYNLALKVKEITQKYNVPLIINDRIDIALAIDADGVHVGQSDMPAKTARSMIGEDKILGVSAANIKEAKKAQRDSADYIGVGAVYPTNTKDDATSVPKKKLKEIVKSVDIPVVAIGGITQENAHELNDCGIDGLSVVSAIMEAENPKIASKNLLKEFKAKNS</sequence>
<evidence type="ECO:0000256" key="8">
    <source>
        <dbReference type="ARBA" id="ARBA00047883"/>
    </source>
</evidence>
<dbReference type="InterPro" id="IPR013785">
    <property type="entry name" value="Aldolase_TIM"/>
</dbReference>
<evidence type="ECO:0000256" key="9">
    <source>
        <dbReference type="HAMAP-Rule" id="MF_00097"/>
    </source>
</evidence>
<accession>A0A2H4U7N9</accession>
<dbReference type="GO" id="GO:0000287">
    <property type="term" value="F:magnesium ion binding"/>
    <property type="evidence" value="ECO:0007669"/>
    <property type="project" value="UniProtKB-UniRule"/>
</dbReference>
<evidence type="ECO:0000256" key="7">
    <source>
        <dbReference type="ARBA" id="ARBA00047851"/>
    </source>
</evidence>
<dbReference type="EMBL" id="CP017803">
    <property type="protein sequence ID" value="ATZ60128.1"/>
    <property type="molecule type" value="Genomic_DNA"/>
</dbReference>
<feature type="binding site" evidence="9">
    <location>
        <position position="89"/>
    </location>
    <ligand>
        <name>Mg(2+)</name>
        <dbReference type="ChEBI" id="CHEBI:18420"/>
    </ligand>
</feature>
<dbReference type="EC" id="2.5.1.3" evidence="9"/>
<evidence type="ECO:0000313" key="14">
    <source>
        <dbReference type="Proteomes" id="UP000232133"/>
    </source>
</evidence>
<dbReference type="InterPro" id="IPR022998">
    <property type="entry name" value="ThiamineP_synth_TenI"/>
</dbReference>
<dbReference type="AlphaFoldDB" id="A0A2H4U7N9"/>
<organism evidence="13 14">
    <name type="scientific">Methanobrevibacter smithii</name>
    <dbReference type="NCBI Taxonomy" id="2173"/>
    <lineage>
        <taxon>Archaea</taxon>
        <taxon>Methanobacteriati</taxon>
        <taxon>Methanobacteriota</taxon>
        <taxon>Methanomada group</taxon>
        <taxon>Methanobacteria</taxon>
        <taxon>Methanobacteriales</taxon>
        <taxon>Methanobacteriaceae</taxon>
        <taxon>Methanobrevibacter</taxon>
    </lineage>
</organism>
<evidence type="ECO:0000256" key="11">
    <source>
        <dbReference type="RuleBase" id="RU004253"/>
    </source>
</evidence>
<dbReference type="InterPro" id="IPR036206">
    <property type="entry name" value="ThiamineP_synth_sf"/>
</dbReference>
<dbReference type="RefSeq" id="WP_100815645.1">
    <property type="nucleotide sequence ID" value="NZ_CP017803.1"/>
</dbReference>
<evidence type="ECO:0000313" key="13">
    <source>
        <dbReference type="EMBL" id="ATZ60128.1"/>
    </source>
</evidence>
<dbReference type="FunFam" id="3.20.20.70:FF:000096">
    <property type="entry name" value="Thiamine-phosphate synthase"/>
    <property type="match status" value="1"/>
</dbReference>
<evidence type="ECO:0000256" key="5">
    <source>
        <dbReference type="ARBA" id="ARBA00022977"/>
    </source>
</evidence>
<dbReference type="GO" id="GO:0004789">
    <property type="term" value="F:thiamine-phosphate diphosphorylase activity"/>
    <property type="evidence" value="ECO:0007669"/>
    <property type="project" value="UniProtKB-UniRule"/>
</dbReference>
<dbReference type="Proteomes" id="UP000232133">
    <property type="component" value="Chromosome"/>
</dbReference>
<comment type="pathway">
    <text evidence="1 9 11">Cofactor biosynthesis; thiamine diphosphate biosynthesis; thiamine phosphate from 4-amino-2-methyl-5-diphosphomethylpyrimidine and 4-methyl-5-(2-phosphoethyl)-thiazole: step 1/1.</text>
</comment>
<keyword evidence="5 9" id="KW-0784">Thiamine biosynthesis</keyword>
<feature type="binding site" evidence="9">
    <location>
        <position position="108"/>
    </location>
    <ligand>
        <name>4-amino-2-methyl-5-(diphosphooxymethyl)pyrimidine</name>
        <dbReference type="ChEBI" id="CHEBI:57841"/>
    </ligand>
</feature>
<evidence type="ECO:0000256" key="1">
    <source>
        <dbReference type="ARBA" id="ARBA00005165"/>
    </source>
</evidence>
<name>A0A2H4U7N9_METSM</name>
<feature type="binding site" evidence="9">
    <location>
        <begin position="134"/>
        <end position="136"/>
    </location>
    <ligand>
        <name>2-[(2R,5Z)-2-carboxy-4-methylthiazol-5(2H)-ylidene]ethyl phosphate</name>
        <dbReference type="ChEBI" id="CHEBI:62899"/>
    </ligand>
</feature>
<dbReference type="PANTHER" id="PTHR20857">
    <property type="entry name" value="THIAMINE-PHOSPHATE PYROPHOSPHORYLASE"/>
    <property type="match status" value="1"/>
</dbReference>
<dbReference type="UniPathway" id="UPA00060">
    <property type="reaction ID" value="UER00141"/>
</dbReference>
<proteinExistence type="inferred from homology"/>
<keyword evidence="4 9" id="KW-0460">Magnesium</keyword>
<comment type="catalytic activity">
    <reaction evidence="7 9 10">
        <text>2-(2-carboxy-4-methylthiazol-5-yl)ethyl phosphate + 4-amino-2-methyl-5-(diphosphooxymethyl)pyrimidine + 2 H(+) = thiamine phosphate + CO2 + diphosphate</text>
        <dbReference type="Rhea" id="RHEA:47848"/>
        <dbReference type="ChEBI" id="CHEBI:15378"/>
        <dbReference type="ChEBI" id="CHEBI:16526"/>
        <dbReference type="ChEBI" id="CHEBI:33019"/>
        <dbReference type="ChEBI" id="CHEBI:37575"/>
        <dbReference type="ChEBI" id="CHEBI:57841"/>
        <dbReference type="ChEBI" id="CHEBI:62890"/>
        <dbReference type="EC" id="2.5.1.3"/>
    </reaction>
</comment>
<dbReference type="HAMAP" id="MF_00097">
    <property type="entry name" value="TMP_synthase"/>
    <property type="match status" value="1"/>
</dbReference>
<reference evidence="13 14" key="1">
    <citation type="submission" date="2016-10" db="EMBL/GenBank/DDBJ databases">
        <authorList>
            <person name="Varghese N."/>
        </authorList>
    </citation>
    <scope>NUCLEOTIDE SEQUENCE [LARGE SCALE GENOMIC DNA]</scope>
    <source>
        <strain evidence="13 14">KB11</strain>
    </source>
</reference>
<comment type="catalytic activity">
    <reaction evidence="8 9 10">
        <text>2-[(2R,5Z)-2-carboxy-4-methylthiazol-5(2H)-ylidene]ethyl phosphate + 4-amino-2-methyl-5-(diphosphooxymethyl)pyrimidine + 2 H(+) = thiamine phosphate + CO2 + diphosphate</text>
        <dbReference type="Rhea" id="RHEA:47844"/>
        <dbReference type="ChEBI" id="CHEBI:15378"/>
        <dbReference type="ChEBI" id="CHEBI:16526"/>
        <dbReference type="ChEBI" id="CHEBI:33019"/>
        <dbReference type="ChEBI" id="CHEBI:37575"/>
        <dbReference type="ChEBI" id="CHEBI:57841"/>
        <dbReference type="ChEBI" id="CHEBI:62899"/>
        <dbReference type="EC" id="2.5.1.3"/>
    </reaction>
</comment>
<gene>
    <name evidence="9" type="primary">thiE</name>
    <name evidence="13" type="ORF">BK798_06715</name>
</gene>
<dbReference type="InterPro" id="IPR034291">
    <property type="entry name" value="TMP_synthase"/>
</dbReference>
<evidence type="ECO:0000256" key="4">
    <source>
        <dbReference type="ARBA" id="ARBA00022842"/>
    </source>
</evidence>
<evidence type="ECO:0000256" key="3">
    <source>
        <dbReference type="ARBA" id="ARBA00022723"/>
    </source>
</evidence>
<evidence type="ECO:0000256" key="2">
    <source>
        <dbReference type="ARBA" id="ARBA00022679"/>
    </source>
</evidence>
<dbReference type="Pfam" id="PF02581">
    <property type="entry name" value="TMP-TENI"/>
    <property type="match status" value="1"/>
</dbReference>